<organism evidence="1 2">
    <name type="scientific">Papaver atlanticum</name>
    <dbReference type="NCBI Taxonomy" id="357466"/>
    <lineage>
        <taxon>Eukaryota</taxon>
        <taxon>Viridiplantae</taxon>
        <taxon>Streptophyta</taxon>
        <taxon>Embryophyta</taxon>
        <taxon>Tracheophyta</taxon>
        <taxon>Spermatophyta</taxon>
        <taxon>Magnoliopsida</taxon>
        <taxon>Ranunculales</taxon>
        <taxon>Papaveraceae</taxon>
        <taxon>Papaveroideae</taxon>
        <taxon>Papaver</taxon>
    </lineage>
</organism>
<protein>
    <submittedName>
        <fullName evidence="1">Uncharacterized protein</fullName>
    </submittedName>
</protein>
<evidence type="ECO:0000313" key="1">
    <source>
        <dbReference type="EMBL" id="KAI3951105.1"/>
    </source>
</evidence>
<reference evidence="1" key="1">
    <citation type="submission" date="2022-04" db="EMBL/GenBank/DDBJ databases">
        <title>A functionally conserved STORR gene fusion in Papaver species that diverged 16.8 million years ago.</title>
        <authorList>
            <person name="Catania T."/>
        </authorList>
    </citation>
    <scope>NUCLEOTIDE SEQUENCE</scope>
    <source>
        <strain evidence="1">S-188037</strain>
    </source>
</reference>
<dbReference type="AlphaFoldDB" id="A0AAD4TDL9"/>
<evidence type="ECO:0000313" key="2">
    <source>
        <dbReference type="Proteomes" id="UP001202328"/>
    </source>
</evidence>
<keyword evidence="2" id="KW-1185">Reference proteome</keyword>
<comment type="caution">
    <text evidence="1">The sequence shown here is derived from an EMBL/GenBank/DDBJ whole genome shotgun (WGS) entry which is preliminary data.</text>
</comment>
<dbReference type="EMBL" id="JAJJMB010002559">
    <property type="protein sequence ID" value="KAI3951105.1"/>
    <property type="molecule type" value="Genomic_DNA"/>
</dbReference>
<dbReference type="Proteomes" id="UP001202328">
    <property type="component" value="Unassembled WGS sequence"/>
</dbReference>
<sequence length="73" mass="8532">MTHLSHQFQTERKTWVPRTKESVFVTTTGGQRKNNVSSPSPIIFGGEIELLYIFADAYDELTEQLQRPRCWEM</sequence>
<proteinExistence type="predicted"/>
<gene>
    <name evidence="1" type="ORF">MKW98_028509</name>
</gene>
<accession>A0AAD4TDL9</accession>
<name>A0AAD4TDL9_9MAGN</name>